<sequence length="86" mass="9726">MVKVQGFLVLLSLALTLYTFIDCAMRDETQIKKLPKWGWLLVILFTGIFGPIAYLIIGRNRGPKGPKPGKKRILPPDDDPDFLRSI</sequence>
<evidence type="ECO:0000256" key="4">
    <source>
        <dbReference type="ARBA" id="ARBA00022989"/>
    </source>
</evidence>
<comment type="subcellular location">
    <subcellularLocation>
        <location evidence="1">Cell membrane</location>
        <topology evidence="1">Multi-pass membrane protein</topology>
    </subcellularLocation>
</comment>
<name>A0A6J6X2U2_9ZZZZ</name>
<dbReference type="InterPro" id="IPR027379">
    <property type="entry name" value="CLS_N"/>
</dbReference>
<keyword evidence="5 7" id="KW-0472">Membrane</keyword>
<feature type="region of interest" description="Disordered" evidence="6">
    <location>
        <begin position="59"/>
        <end position="86"/>
    </location>
</feature>
<proteinExistence type="predicted"/>
<feature type="domain" description="Cardiolipin synthase N-terminal" evidence="8">
    <location>
        <begin position="14"/>
        <end position="59"/>
    </location>
</feature>
<evidence type="ECO:0000256" key="3">
    <source>
        <dbReference type="ARBA" id="ARBA00022692"/>
    </source>
</evidence>
<keyword evidence="3 7" id="KW-0812">Transmembrane</keyword>
<evidence type="ECO:0000256" key="7">
    <source>
        <dbReference type="SAM" id="Phobius"/>
    </source>
</evidence>
<evidence type="ECO:0000256" key="1">
    <source>
        <dbReference type="ARBA" id="ARBA00004651"/>
    </source>
</evidence>
<dbReference type="GO" id="GO:0005886">
    <property type="term" value="C:plasma membrane"/>
    <property type="evidence" value="ECO:0007669"/>
    <property type="project" value="UniProtKB-SubCell"/>
</dbReference>
<keyword evidence="4 7" id="KW-1133">Transmembrane helix</keyword>
<evidence type="ECO:0000259" key="8">
    <source>
        <dbReference type="Pfam" id="PF13396"/>
    </source>
</evidence>
<keyword evidence="2" id="KW-1003">Cell membrane</keyword>
<feature type="compositionally biased region" description="Basic residues" evidence="6">
    <location>
        <begin position="61"/>
        <end position="73"/>
    </location>
</feature>
<feature type="transmembrane region" description="Helical" evidence="7">
    <location>
        <begin position="36"/>
        <end position="57"/>
    </location>
</feature>
<reference evidence="9" key="1">
    <citation type="submission" date="2020-05" db="EMBL/GenBank/DDBJ databases">
        <authorList>
            <person name="Chiriac C."/>
            <person name="Salcher M."/>
            <person name="Ghai R."/>
            <person name="Kavagutti S V."/>
        </authorList>
    </citation>
    <scope>NUCLEOTIDE SEQUENCE</scope>
</reference>
<organism evidence="9">
    <name type="scientific">freshwater metagenome</name>
    <dbReference type="NCBI Taxonomy" id="449393"/>
    <lineage>
        <taxon>unclassified sequences</taxon>
        <taxon>metagenomes</taxon>
        <taxon>ecological metagenomes</taxon>
    </lineage>
</organism>
<accession>A0A6J6X2U2</accession>
<protein>
    <submittedName>
        <fullName evidence="9">Unannotated protein</fullName>
    </submittedName>
</protein>
<evidence type="ECO:0000256" key="6">
    <source>
        <dbReference type="SAM" id="MobiDB-lite"/>
    </source>
</evidence>
<gene>
    <name evidence="9" type="ORF">UFOPK2978_00548</name>
</gene>
<dbReference type="EMBL" id="CAFAAF010000069">
    <property type="protein sequence ID" value="CAB4790749.1"/>
    <property type="molecule type" value="Genomic_DNA"/>
</dbReference>
<dbReference type="AlphaFoldDB" id="A0A6J6X2U2"/>
<evidence type="ECO:0000256" key="5">
    <source>
        <dbReference type="ARBA" id="ARBA00023136"/>
    </source>
</evidence>
<dbReference type="Pfam" id="PF13396">
    <property type="entry name" value="PLDc_N"/>
    <property type="match status" value="1"/>
</dbReference>
<evidence type="ECO:0000256" key="2">
    <source>
        <dbReference type="ARBA" id="ARBA00022475"/>
    </source>
</evidence>
<evidence type="ECO:0000313" key="9">
    <source>
        <dbReference type="EMBL" id="CAB4790749.1"/>
    </source>
</evidence>